<organism evidence="3 4">
    <name type="scientific">Apiospora arundinis</name>
    <dbReference type="NCBI Taxonomy" id="335852"/>
    <lineage>
        <taxon>Eukaryota</taxon>
        <taxon>Fungi</taxon>
        <taxon>Dikarya</taxon>
        <taxon>Ascomycota</taxon>
        <taxon>Pezizomycotina</taxon>
        <taxon>Sordariomycetes</taxon>
        <taxon>Xylariomycetidae</taxon>
        <taxon>Amphisphaeriales</taxon>
        <taxon>Apiosporaceae</taxon>
        <taxon>Apiospora</taxon>
    </lineage>
</organism>
<dbReference type="InterPro" id="IPR001138">
    <property type="entry name" value="Zn2Cys6_DnaBD"/>
</dbReference>
<keyword evidence="4" id="KW-1185">Reference proteome</keyword>
<dbReference type="PROSITE" id="PS50048">
    <property type="entry name" value="ZN2_CY6_FUNGAL_2"/>
    <property type="match status" value="1"/>
</dbReference>
<accession>A0ABR2HS85</accession>
<gene>
    <name evidence="3" type="ORF">PGQ11_014434</name>
</gene>
<evidence type="ECO:0000313" key="4">
    <source>
        <dbReference type="Proteomes" id="UP001390339"/>
    </source>
</evidence>
<evidence type="ECO:0000259" key="2">
    <source>
        <dbReference type="PROSITE" id="PS50048"/>
    </source>
</evidence>
<keyword evidence="1" id="KW-0539">Nucleus</keyword>
<dbReference type="Gene3D" id="4.10.240.10">
    <property type="entry name" value="Zn(2)-C6 fungal-type DNA-binding domain"/>
    <property type="match status" value="1"/>
</dbReference>
<dbReference type="SUPFAM" id="SSF57701">
    <property type="entry name" value="Zn2/Cys6 DNA-binding domain"/>
    <property type="match status" value="1"/>
</dbReference>
<feature type="domain" description="Zn(2)-C6 fungal-type" evidence="2">
    <location>
        <begin position="14"/>
        <end position="47"/>
    </location>
</feature>
<comment type="caution">
    <text evidence="3">The sequence shown here is derived from an EMBL/GenBank/DDBJ whole genome shotgun (WGS) entry which is preliminary data.</text>
</comment>
<protein>
    <recommendedName>
        <fullName evidence="2">Zn(2)-C6 fungal-type domain-containing protein</fullName>
    </recommendedName>
</protein>
<dbReference type="SMART" id="SM00066">
    <property type="entry name" value="GAL4"/>
    <property type="match status" value="1"/>
</dbReference>
<dbReference type="CDD" id="cd00067">
    <property type="entry name" value="GAL4"/>
    <property type="match status" value="1"/>
</dbReference>
<evidence type="ECO:0000256" key="1">
    <source>
        <dbReference type="ARBA" id="ARBA00023242"/>
    </source>
</evidence>
<dbReference type="Proteomes" id="UP001390339">
    <property type="component" value="Unassembled WGS sequence"/>
</dbReference>
<reference evidence="3 4" key="1">
    <citation type="journal article" date="2024" name="IMA Fungus">
        <title>Apiospora arundinis, a panoply of carbohydrate-active enzymes and secondary metabolites.</title>
        <authorList>
            <person name="Sorensen T."/>
            <person name="Petersen C."/>
            <person name="Muurmann A.T."/>
            <person name="Christiansen J.V."/>
            <person name="Brundto M.L."/>
            <person name="Overgaard C.K."/>
            <person name="Boysen A.T."/>
            <person name="Wollenberg R.D."/>
            <person name="Larsen T.O."/>
            <person name="Sorensen J.L."/>
            <person name="Nielsen K.L."/>
            <person name="Sondergaard T.E."/>
        </authorList>
    </citation>
    <scope>NUCLEOTIDE SEQUENCE [LARGE SCALE GENOMIC DNA]</scope>
    <source>
        <strain evidence="3 4">AAU 773</strain>
    </source>
</reference>
<sequence>MATSAQNNKSIRRACDRCYELKARCQPVSSATKKCSRCERLDLDCTTARPVRPAGRKLQRRKLLVSVKSSKEQAPDDIVAWLKGTPDLLPEERDLLVFLLGRPETLDCYVVCPSFQAAAQQALVTQLTADALPTVKDAYLAFASALKQLDPKPTTGTDDIVRHASSAMETLRSLPITDQEDAALCLTLGAALALSMHSTIGMGAADICRYCLTATLPFVEKAVASDEHSKSWRGFMVLLETMDCLVHRQKPSLRLQAGAVEEGVDRHLGLCSSLLPYYYDLCVISHSLTSTTDTSVLALLHKQLDGIHASVEAWRPPIHAAASRSTRQLESTEIVILLAQAKVYRLGALLVSHRLRHAFGERDDPADIWSKEILTELEIAQQITERPLRCVTLPFMIAAVEVRELGARDRTLECIDGYVEDCSPIVRGAARDFLRRVWRDRDLQITSCWLDSVHKPCPVIQSIEMECAA</sequence>
<dbReference type="EMBL" id="JAPCWZ010000009">
    <property type="protein sequence ID" value="KAK8851955.1"/>
    <property type="molecule type" value="Genomic_DNA"/>
</dbReference>
<name>A0ABR2HS85_9PEZI</name>
<dbReference type="InterPro" id="IPR021858">
    <property type="entry name" value="Fun_TF"/>
</dbReference>
<dbReference type="Pfam" id="PF11951">
    <property type="entry name" value="Fungal_trans_2"/>
    <property type="match status" value="1"/>
</dbReference>
<evidence type="ECO:0000313" key="3">
    <source>
        <dbReference type="EMBL" id="KAK8851955.1"/>
    </source>
</evidence>
<dbReference type="InterPro" id="IPR036864">
    <property type="entry name" value="Zn2-C6_fun-type_DNA-bd_sf"/>
</dbReference>
<proteinExistence type="predicted"/>